<dbReference type="GO" id="GO:0050567">
    <property type="term" value="F:glutaminyl-tRNA synthase (glutamine-hydrolyzing) activity"/>
    <property type="evidence" value="ECO:0007669"/>
    <property type="project" value="UniProtKB-UniRule"/>
</dbReference>
<dbReference type="GO" id="GO:0070681">
    <property type="term" value="P:glutaminyl-tRNAGln biosynthesis via transamidation"/>
    <property type="evidence" value="ECO:0007669"/>
    <property type="project" value="TreeGrafter"/>
</dbReference>
<evidence type="ECO:0000256" key="1">
    <source>
        <dbReference type="HAMAP-Rule" id="MF_00122"/>
    </source>
</evidence>
<keyword evidence="1" id="KW-0648">Protein biosynthesis</keyword>
<dbReference type="InterPro" id="IPR036113">
    <property type="entry name" value="Asp/Glu-ADT_sf_sub_c"/>
</dbReference>
<proteinExistence type="inferred from homology"/>
<comment type="catalytic activity">
    <reaction evidence="1">
        <text>L-glutamyl-tRNA(Gln) + L-glutamine + ATP + H2O = L-glutaminyl-tRNA(Gln) + L-glutamate + ADP + phosphate + H(+)</text>
        <dbReference type="Rhea" id="RHEA:17521"/>
        <dbReference type="Rhea" id="RHEA-COMP:9681"/>
        <dbReference type="Rhea" id="RHEA-COMP:9684"/>
        <dbReference type="ChEBI" id="CHEBI:15377"/>
        <dbReference type="ChEBI" id="CHEBI:15378"/>
        <dbReference type="ChEBI" id="CHEBI:29985"/>
        <dbReference type="ChEBI" id="CHEBI:30616"/>
        <dbReference type="ChEBI" id="CHEBI:43474"/>
        <dbReference type="ChEBI" id="CHEBI:58359"/>
        <dbReference type="ChEBI" id="CHEBI:78520"/>
        <dbReference type="ChEBI" id="CHEBI:78521"/>
        <dbReference type="ChEBI" id="CHEBI:456216"/>
    </reaction>
</comment>
<evidence type="ECO:0000313" key="3">
    <source>
        <dbReference type="Proteomes" id="UP000001505"/>
    </source>
</evidence>
<comment type="subunit">
    <text evidence="1">Heterotrimer of A, B and C subunits.</text>
</comment>
<dbReference type="NCBIfam" id="TIGR00135">
    <property type="entry name" value="gatC"/>
    <property type="match status" value="1"/>
</dbReference>
<dbReference type="Gene3D" id="1.10.20.60">
    <property type="entry name" value="Glu-tRNAGln amidotransferase C subunit, N-terminal domain"/>
    <property type="match status" value="1"/>
</dbReference>
<accession>D6YVE5</accession>
<comment type="similarity">
    <text evidence="1">Belongs to the GatC family.</text>
</comment>
<keyword evidence="3" id="KW-1185">Reference proteome</keyword>
<sequence length="99" mass="11224">MAHLDKQMIEYLSDLSRIDLSEEEQQSLLEDLEKILAYIDLLNEVDTEGVEPCNHVLADMRNVMREDEVGETMPREAFLNNAPAQIGGMIRVPPVIKGK</sequence>
<evidence type="ECO:0000313" key="2">
    <source>
        <dbReference type="EMBL" id="ADI38106.1"/>
    </source>
</evidence>
<dbReference type="EMBL" id="CP001928">
    <property type="protein sequence ID" value="ADI38106.1"/>
    <property type="molecule type" value="Genomic_DNA"/>
</dbReference>
<protein>
    <recommendedName>
        <fullName evidence="1">Aspartyl/glutamyl-tRNA(Asn/Gln) amidotransferase subunit C</fullName>
        <shortName evidence="1">Asp/Glu-ADT subunit C</shortName>
        <ecNumber evidence="1">6.3.5.-</ecNumber>
    </recommendedName>
</protein>
<dbReference type="InterPro" id="IPR003837">
    <property type="entry name" value="GatC"/>
</dbReference>
<keyword evidence="1" id="KW-0067">ATP-binding</keyword>
<dbReference type="GO" id="GO:0006450">
    <property type="term" value="P:regulation of translational fidelity"/>
    <property type="evidence" value="ECO:0007669"/>
    <property type="project" value="InterPro"/>
</dbReference>
<dbReference type="KEGG" id="wch:wcw_0739"/>
<dbReference type="eggNOG" id="COG0721">
    <property type="taxonomic scope" value="Bacteria"/>
</dbReference>
<comment type="catalytic activity">
    <reaction evidence="1">
        <text>L-aspartyl-tRNA(Asn) + L-glutamine + ATP + H2O = L-asparaginyl-tRNA(Asn) + L-glutamate + ADP + phosphate + 2 H(+)</text>
        <dbReference type="Rhea" id="RHEA:14513"/>
        <dbReference type="Rhea" id="RHEA-COMP:9674"/>
        <dbReference type="Rhea" id="RHEA-COMP:9677"/>
        <dbReference type="ChEBI" id="CHEBI:15377"/>
        <dbReference type="ChEBI" id="CHEBI:15378"/>
        <dbReference type="ChEBI" id="CHEBI:29985"/>
        <dbReference type="ChEBI" id="CHEBI:30616"/>
        <dbReference type="ChEBI" id="CHEBI:43474"/>
        <dbReference type="ChEBI" id="CHEBI:58359"/>
        <dbReference type="ChEBI" id="CHEBI:78515"/>
        <dbReference type="ChEBI" id="CHEBI:78516"/>
        <dbReference type="ChEBI" id="CHEBI:456216"/>
    </reaction>
</comment>
<organism evidence="2 3">
    <name type="scientific">Waddlia chondrophila (strain ATCC VR-1470 / WSU 86-1044)</name>
    <dbReference type="NCBI Taxonomy" id="716544"/>
    <lineage>
        <taxon>Bacteria</taxon>
        <taxon>Pseudomonadati</taxon>
        <taxon>Chlamydiota</taxon>
        <taxon>Chlamydiia</taxon>
        <taxon>Parachlamydiales</taxon>
        <taxon>Waddliaceae</taxon>
        <taxon>Waddlia</taxon>
    </lineage>
</organism>
<dbReference type="RefSeq" id="WP_013181825.1">
    <property type="nucleotide sequence ID" value="NC_014225.1"/>
</dbReference>
<dbReference type="PANTHER" id="PTHR15004:SF0">
    <property type="entry name" value="GLUTAMYL-TRNA(GLN) AMIDOTRANSFERASE SUBUNIT C, MITOCHONDRIAL"/>
    <property type="match status" value="1"/>
</dbReference>
<gene>
    <name evidence="1 2" type="primary">gatC</name>
    <name evidence="2" type="ordered locus">wcw_0739</name>
</gene>
<keyword evidence="2" id="KW-0808">Transferase</keyword>
<dbReference type="AlphaFoldDB" id="D6YVE5"/>
<reference evidence="2 3" key="1">
    <citation type="journal article" date="2010" name="PLoS ONE">
        <title>The Waddlia genome: a window into chlamydial biology.</title>
        <authorList>
            <person name="Bertelli C."/>
            <person name="Collyn F."/>
            <person name="Croxatto A."/>
            <person name="Ruckert C."/>
            <person name="Polkinghorne A."/>
            <person name="Kebbi-Beghdadi C."/>
            <person name="Goesmann A."/>
            <person name="Vaughan L."/>
            <person name="Greub G."/>
        </authorList>
    </citation>
    <scope>NUCLEOTIDE SEQUENCE [LARGE SCALE GENOMIC DNA]</scope>
    <source>
        <strain evidence="3">ATCC VR-1470 / WSU 86-1044</strain>
    </source>
</reference>
<dbReference type="GO" id="GO:0016740">
    <property type="term" value="F:transferase activity"/>
    <property type="evidence" value="ECO:0007669"/>
    <property type="project" value="UniProtKB-KW"/>
</dbReference>
<dbReference type="SUPFAM" id="SSF141000">
    <property type="entry name" value="Glu-tRNAGln amidotransferase C subunit"/>
    <property type="match status" value="1"/>
</dbReference>
<dbReference type="PANTHER" id="PTHR15004">
    <property type="entry name" value="GLUTAMYL-TRNA(GLN) AMIDOTRANSFERASE SUBUNIT C, MITOCHONDRIAL"/>
    <property type="match status" value="1"/>
</dbReference>
<keyword evidence="1 2" id="KW-0436">Ligase</keyword>
<dbReference type="Pfam" id="PF02686">
    <property type="entry name" value="GatC"/>
    <property type="match status" value="1"/>
</dbReference>
<dbReference type="STRING" id="716544.wcw_0739"/>
<dbReference type="GO" id="GO:0006412">
    <property type="term" value="P:translation"/>
    <property type="evidence" value="ECO:0007669"/>
    <property type="project" value="UniProtKB-UniRule"/>
</dbReference>
<dbReference type="OrthoDB" id="18187at2"/>
<dbReference type="HAMAP" id="MF_00122">
    <property type="entry name" value="GatC"/>
    <property type="match status" value="1"/>
</dbReference>
<comment type="function">
    <text evidence="1">Allows the formation of correctly charged Asn-tRNA(Asn) or Gln-tRNA(Gln) through the transamidation of misacylated Asp-tRNA(Asn) or Glu-tRNA(Gln) in organisms which lack either or both of asparaginyl-tRNA or glutaminyl-tRNA synthetases. The reaction takes place in the presence of glutamine and ATP through an activated phospho-Asp-tRNA(Asn) or phospho-Glu-tRNA(Gln).</text>
</comment>
<keyword evidence="1" id="KW-0547">Nucleotide-binding</keyword>
<dbReference type="HOGENOM" id="CLU_105899_1_2_0"/>
<dbReference type="Proteomes" id="UP000001505">
    <property type="component" value="Chromosome"/>
</dbReference>
<dbReference type="EC" id="6.3.5.-" evidence="1"/>
<dbReference type="GO" id="GO:0005524">
    <property type="term" value="F:ATP binding"/>
    <property type="evidence" value="ECO:0007669"/>
    <property type="project" value="UniProtKB-KW"/>
</dbReference>
<name>D6YVE5_WADCW</name>
<dbReference type="GO" id="GO:0050566">
    <property type="term" value="F:asparaginyl-tRNA synthase (glutamine-hydrolyzing) activity"/>
    <property type="evidence" value="ECO:0007669"/>
    <property type="project" value="RHEA"/>
</dbReference>